<evidence type="ECO:0000313" key="2">
    <source>
        <dbReference type="Proteomes" id="UP000652153"/>
    </source>
</evidence>
<proteinExistence type="predicted"/>
<sequence>MKNYGSQSVVASLTHKDTDKVYFSQKIPGKGMITWRNFEHGYEMGLRGGDYILQWSGGGSRVNGEFSGEMGSSISVFTN</sequence>
<evidence type="ECO:0000313" key="1">
    <source>
        <dbReference type="EMBL" id="GGH68555.1"/>
    </source>
</evidence>
<gene>
    <name evidence="1" type="ORF">GCM10008014_51110</name>
</gene>
<dbReference type="Proteomes" id="UP000652153">
    <property type="component" value="Unassembled WGS sequence"/>
</dbReference>
<comment type="caution">
    <text evidence="1">The sequence shown here is derived from an EMBL/GenBank/DDBJ whole genome shotgun (WGS) entry which is preliminary data.</text>
</comment>
<keyword evidence="2" id="KW-1185">Reference proteome</keyword>
<name>A0ABQ1ZM17_9BACL</name>
<reference evidence="2" key="1">
    <citation type="journal article" date="2019" name="Int. J. Syst. Evol. Microbiol.">
        <title>The Global Catalogue of Microorganisms (GCM) 10K type strain sequencing project: providing services to taxonomists for standard genome sequencing and annotation.</title>
        <authorList>
            <consortium name="The Broad Institute Genomics Platform"/>
            <consortium name="The Broad Institute Genome Sequencing Center for Infectious Disease"/>
            <person name="Wu L."/>
            <person name="Ma J."/>
        </authorList>
    </citation>
    <scope>NUCLEOTIDE SEQUENCE [LARGE SCALE GENOMIC DNA]</scope>
    <source>
        <strain evidence="2">CGMCC 1.12770</strain>
    </source>
</reference>
<accession>A0ABQ1ZM17</accession>
<protein>
    <submittedName>
        <fullName evidence="1">Uncharacterized protein</fullName>
    </submittedName>
</protein>
<dbReference type="EMBL" id="BMFU01000012">
    <property type="protein sequence ID" value="GGH68555.1"/>
    <property type="molecule type" value="Genomic_DNA"/>
</dbReference>
<organism evidence="1 2">
    <name type="scientific">Paenibacillus silvae</name>
    <dbReference type="NCBI Taxonomy" id="1325358"/>
    <lineage>
        <taxon>Bacteria</taxon>
        <taxon>Bacillati</taxon>
        <taxon>Bacillota</taxon>
        <taxon>Bacilli</taxon>
        <taxon>Bacillales</taxon>
        <taxon>Paenibacillaceae</taxon>
        <taxon>Paenibacillus</taxon>
    </lineage>
</organism>